<dbReference type="RefSeq" id="WP_007299309.1">
    <property type="nucleotide sequence ID" value="NZ_AJJH01000135.1"/>
</dbReference>
<accession>I0WM02</accession>
<dbReference type="PATRIC" id="fig|1165867.3.peg.4846"/>
<name>I0WM02_RHOOP</name>
<dbReference type="AlphaFoldDB" id="I0WM02"/>
<evidence type="ECO:0008006" key="4">
    <source>
        <dbReference type="Google" id="ProtNLM"/>
    </source>
</evidence>
<dbReference type="Proteomes" id="UP000006447">
    <property type="component" value="Unassembled WGS sequence"/>
</dbReference>
<evidence type="ECO:0000256" key="1">
    <source>
        <dbReference type="SAM" id="MobiDB-lite"/>
    </source>
</evidence>
<evidence type="ECO:0000313" key="2">
    <source>
        <dbReference type="EMBL" id="EID77418.1"/>
    </source>
</evidence>
<feature type="region of interest" description="Disordered" evidence="1">
    <location>
        <begin position="258"/>
        <end position="281"/>
    </location>
</feature>
<gene>
    <name evidence="2" type="ORF">W59_23750</name>
</gene>
<dbReference type="EMBL" id="AJJH01000135">
    <property type="protein sequence ID" value="EID77418.1"/>
    <property type="molecule type" value="Genomic_DNA"/>
</dbReference>
<evidence type="ECO:0000313" key="3">
    <source>
        <dbReference type="Proteomes" id="UP000006447"/>
    </source>
</evidence>
<sequence>MGELIVRLVTGVREWVLDDDPRIVPAGQVILAVAGSGAKTVSLDGKRMRLSGGLLSVDLTRSTGYHRLDVDGRTFWFGTQDAKLRLAGIESMLNELGSLGTGWGGQVLFSDGQGLRDAHVVYGWLDEWAEFALTAIAEVLASPRPRSTRSTALSRRGGAGVLRAPTLRLLRSAPRQYLSPNPEGALTMSDGSRYDPLRVVVQKRSSTLDTIANRRAVSLLPWLIRLTREVLDSGPSEGAKTRCRLWLNQAETLARRPLAQALRTNRQGPGQPRQAEESTEAAYRKTYSLASDIRRLFGWSASTQPLPRYSYVDRSDQIYQAYSASRLARELGLRQTHPILGMEPLAFTGEDFDLYYDVVPPGSVLRSWRASSERPDDSRPDLVLHERASGRVAILDAKYRVARDGGASEDSRKEVTSYLGLYGVPAISILFPGGGSPTTVNGHGLSIHEIPLRPGSELQEAIPLIIDSLSHPPY</sequence>
<comment type="caution">
    <text evidence="2">The sequence shown here is derived from an EMBL/GenBank/DDBJ whole genome shotgun (WGS) entry which is preliminary data.</text>
</comment>
<protein>
    <recommendedName>
        <fullName evidence="4">McrBC 5-methylcytosine restriction system component</fullName>
    </recommendedName>
</protein>
<organism evidence="2 3">
    <name type="scientific">Rhodococcus opacus RKJ300 = JCM 13270</name>
    <dbReference type="NCBI Taxonomy" id="1165867"/>
    <lineage>
        <taxon>Bacteria</taxon>
        <taxon>Bacillati</taxon>
        <taxon>Actinomycetota</taxon>
        <taxon>Actinomycetes</taxon>
        <taxon>Mycobacteriales</taxon>
        <taxon>Nocardiaceae</taxon>
        <taxon>Rhodococcus</taxon>
    </lineage>
</organism>
<reference evidence="2 3" key="1">
    <citation type="journal article" date="2012" name="J. Bacteriol.">
        <title>Draft genome sequence of the nitrophenol-degrading actinomycete Rhodococcus imtechensis RKJ300.</title>
        <authorList>
            <person name="Vikram S."/>
            <person name="Kumar S."/>
            <person name="Subramanian S."/>
            <person name="Raghava G.P."/>
        </authorList>
    </citation>
    <scope>NUCLEOTIDE SEQUENCE [LARGE SCALE GENOMIC DNA]</scope>
    <source>
        <strain evidence="2 3">RKJ300</strain>
    </source>
</reference>
<proteinExistence type="predicted"/>